<keyword evidence="1" id="KW-0812">Transmembrane</keyword>
<keyword evidence="1" id="KW-0472">Membrane</keyword>
<feature type="transmembrane region" description="Helical" evidence="1">
    <location>
        <begin position="12"/>
        <end position="32"/>
    </location>
</feature>
<gene>
    <name evidence="2" type="ORF">CDEST_15094</name>
</gene>
<evidence type="ECO:0000256" key="1">
    <source>
        <dbReference type="SAM" id="Phobius"/>
    </source>
</evidence>
<organism evidence="2 3">
    <name type="scientific">Colletotrichum destructivum</name>
    <dbReference type="NCBI Taxonomy" id="34406"/>
    <lineage>
        <taxon>Eukaryota</taxon>
        <taxon>Fungi</taxon>
        <taxon>Dikarya</taxon>
        <taxon>Ascomycota</taxon>
        <taxon>Pezizomycotina</taxon>
        <taxon>Sordariomycetes</taxon>
        <taxon>Hypocreomycetidae</taxon>
        <taxon>Glomerellales</taxon>
        <taxon>Glomerellaceae</taxon>
        <taxon>Colletotrichum</taxon>
        <taxon>Colletotrichum destructivum species complex</taxon>
    </lineage>
</organism>
<name>A0AAX4J410_9PEZI</name>
<evidence type="ECO:0000313" key="2">
    <source>
        <dbReference type="EMBL" id="WQF90080.1"/>
    </source>
</evidence>
<keyword evidence="1" id="KW-1133">Transmembrane helix</keyword>
<dbReference type="EMBL" id="CP137314">
    <property type="protein sequence ID" value="WQF90080.1"/>
    <property type="molecule type" value="Genomic_DNA"/>
</dbReference>
<sequence>MITSTFTNHCTSLFFQLNLAITPLLPLLLLPLNPRLPPPPLPHPRSPPMLLLPPPGVSRDCSVFSAVWVVVRAALVPVAPDWVTSSEVLREVQLAVPVERELATPSGLSGVSAEEPVELVELVTPSGLSAVSAEEPVVLVGSPTPSGLLAAAPAVVPELVDSATFSEGLEVSVERKRTSWRRGEMWRISQKTRRRRRTRNEGVLTHRSHTHIRDTPCGLFSL</sequence>
<protein>
    <submittedName>
        <fullName evidence="2">Uncharacterized protein</fullName>
    </submittedName>
</protein>
<dbReference type="KEGG" id="cdet:87951594"/>
<accession>A0AAX4J410</accession>
<dbReference type="GeneID" id="87951594"/>
<keyword evidence="3" id="KW-1185">Reference proteome</keyword>
<dbReference type="AlphaFoldDB" id="A0AAX4J410"/>
<dbReference type="RefSeq" id="XP_062787301.1">
    <property type="nucleotide sequence ID" value="XM_062931250.1"/>
</dbReference>
<evidence type="ECO:0000313" key="3">
    <source>
        <dbReference type="Proteomes" id="UP001322277"/>
    </source>
</evidence>
<reference evidence="3" key="1">
    <citation type="journal article" date="2023" name="bioRxiv">
        <title>Complete genome of the Medicago anthracnose fungus, Colletotrichum destructivum, reveals a mini-chromosome-like region within a core chromosome.</title>
        <authorList>
            <person name="Lapalu N."/>
            <person name="Simon A."/>
            <person name="Lu A."/>
            <person name="Plaumann P.-L."/>
            <person name="Amselem J."/>
            <person name="Pigne S."/>
            <person name="Auger A."/>
            <person name="Koch C."/>
            <person name="Dallery J.-F."/>
            <person name="O'Connell R.J."/>
        </authorList>
    </citation>
    <scope>NUCLEOTIDE SEQUENCE [LARGE SCALE GENOMIC DNA]</scope>
    <source>
        <strain evidence="3">CBS 520.97</strain>
    </source>
</reference>
<dbReference type="Proteomes" id="UP001322277">
    <property type="component" value="Chromosome 10"/>
</dbReference>
<proteinExistence type="predicted"/>